<feature type="compositionally biased region" description="Polar residues" evidence="3">
    <location>
        <begin position="41"/>
        <end position="55"/>
    </location>
</feature>
<dbReference type="InterPro" id="IPR002885">
    <property type="entry name" value="PPR_rpt"/>
</dbReference>
<dbReference type="Gene3D" id="1.25.40.10">
    <property type="entry name" value="Tetratricopeptide repeat domain"/>
    <property type="match status" value="2"/>
</dbReference>
<evidence type="ECO:0000256" key="1">
    <source>
        <dbReference type="ARBA" id="ARBA00022737"/>
    </source>
</evidence>
<dbReference type="PROSITE" id="PS51375">
    <property type="entry name" value="PPR"/>
    <property type="match status" value="4"/>
</dbReference>
<feature type="repeat" description="PPR" evidence="2">
    <location>
        <begin position="351"/>
        <end position="385"/>
    </location>
</feature>
<dbReference type="EMBL" id="JAFCMP010000542">
    <property type="protein sequence ID" value="KAG5175984.1"/>
    <property type="molecule type" value="Genomic_DNA"/>
</dbReference>
<comment type="caution">
    <text evidence="5">The sequence shown here is derived from an EMBL/GenBank/DDBJ whole genome shotgun (WGS) entry which is preliminary data.</text>
</comment>
<dbReference type="InterPro" id="IPR011990">
    <property type="entry name" value="TPR-like_helical_dom_sf"/>
</dbReference>
<feature type="repeat" description="PPR" evidence="2">
    <location>
        <begin position="315"/>
        <end position="350"/>
    </location>
</feature>
<dbReference type="NCBIfam" id="TIGR00756">
    <property type="entry name" value="PPR"/>
    <property type="match status" value="3"/>
</dbReference>
<name>A0A835YRT0_9STRA</name>
<proteinExistence type="predicted"/>
<dbReference type="PANTHER" id="PTHR47447:SF17">
    <property type="entry name" value="OS12G0638900 PROTEIN"/>
    <property type="match status" value="1"/>
</dbReference>
<reference evidence="5" key="1">
    <citation type="submission" date="2021-02" db="EMBL/GenBank/DDBJ databases">
        <title>First Annotated Genome of the Yellow-green Alga Tribonema minus.</title>
        <authorList>
            <person name="Mahan K.M."/>
        </authorList>
    </citation>
    <scope>NUCLEOTIDE SEQUENCE</scope>
    <source>
        <strain evidence="5">UTEX B ZZ1240</strain>
    </source>
</reference>
<evidence type="ECO:0000256" key="3">
    <source>
        <dbReference type="SAM" id="MobiDB-lite"/>
    </source>
</evidence>
<gene>
    <name evidence="5" type="ORF">JKP88DRAFT_336767</name>
</gene>
<dbReference type="OrthoDB" id="42345at2759"/>
<dbReference type="Proteomes" id="UP000664859">
    <property type="component" value="Unassembled WGS sequence"/>
</dbReference>
<dbReference type="Pfam" id="PF17177">
    <property type="entry name" value="PPR_long"/>
    <property type="match status" value="1"/>
</dbReference>
<dbReference type="Pfam" id="PF13812">
    <property type="entry name" value="PPR_3"/>
    <property type="match status" value="1"/>
</dbReference>
<sequence>MLAQLLAPARFARCLGSSVPYRGPQSAWAFLRQFSGGHSEGQPSQQQLRQTGSTHQAHRQQRQNGIAKASPSRLQHGPLRRGKERPRSPLVEGIRSLSDQGRWGDVARTLNDAKAPTDSELRAVLKTVAYKYQPSLATTALKRLQGMVALTAQDFERTIMAHMNHPSGALKLLNEMEKAKDSKHAGDSRGGSERALEWLQLMEDTGHMPEGKHFTAAMGVCTAEGNSVNALKIFQQMRDQGQRPNIISWNALVNAIGSTGQVDQMMAMYREMRASRQQPDNITMNTMLACAGAAGRGSIAQDIWKEMHTLQLEPDVRSYNALINCYATAMEPEKAEAVLAEICQSATVRPNVFTFNSIVKAYNEVQRLDDAEQVISRMRAAGVQPGLQTWNGIIHAADAAGDVKRADRLYSDALLSGTIKPYRPWHSASIMKQVSGTIPPKGTLMDLHLLNPGTGRAAIRHELHERQKDARRRKLPLYIIAGHGGGLLVAAVSDTLKSQGILFVLQPGVVYRFFS</sequence>
<protein>
    <recommendedName>
        <fullName evidence="4">PROP1-like PPR domain-containing protein</fullName>
    </recommendedName>
</protein>
<dbReference type="InterPro" id="IPR033443">
    <property type="entry name" value="PROP1-like_PPR_dom"/>
</dbReference>
<feature type="region of interest" description="Disordered" evidence="3">
    <location>
        <begin position="35"/>
        <end position="90"/>
    </location>
</feature>
<evidence type="ECO:0000256" key="2">
    <source>
        <dbReference type="PROSITE-ProRule" id="PRU00708"/>
    </source>
</evidence>
<keyword evidence="1" id="KW-0677">Repeat</keyword>
<dbReference type="PANTHER" id="PTHR47447">
    <property type="entry name" value="OS03G0856100 PROTEIN"/>
    <property type="match status" value="1"/>
</dbReference>
<evidence type="ECO:0000259" key="4">
    <source>
        <dbReference type="Pfam" id="PF17177"/>
    </source>
</evidence>
<accession>A0A835YRT0</accession>
<evidence type="ECO:0000313" key="5">
    <source>
        <dbReference type="EMBL" id="KAG5175984.1"/>
    </source>
</evidence>
<feature type="repeat" description="PPR" evidence="2">
    <location>
        <begin position="245"/>
        <end position="279"/>
    </location>
</feature>
<organism evidence="5 6">
    <name type="scientific">Tribonema minus</name>
    <dbReference type="NCBI Taxonomy" id="303371"/>
    <lineage>
        <taxon>Eukaryota</taxon>
        <taxon>Sar</taxon>
        <taxon>Stramenopiles</taxon>
        <taxon>Ochrophyta</taxon>
        <taxon>PX clade</taxon>
        <taxon>Xanthophyceae</taxon>
        <taxon>Tribonematales</taxon>
        <taxon>Tribonemataceae</taxon>
        <taxon>Tribonema</taxon>
    </lineage>
</organism>
<keyword evidence="6" id="KW-1185">Reference proteome</keyword>
<dbReference type="AlphaFoldDB" id="A0A835YRT0"/>
<feature type="repeat" description="PPR" evidence="2">
    <location>
        <begin position="280"/>
        <end position="314"/>
    </location>
</feature>
<evidence type="ECO:0000313" key="6">
    <source>
        <dbReference type="Proteomes" id="UP000664859"/>
    </source>
</evidence>
<feature type="domain" description="PROP1-like PPR" evidence="4">
    <location>
        <begin position="213"/>
        <end position="341"/>
    </location>
</feature>